<protein>
    <recommendedName>
        <fullName evidence="6 7">Small ribosomal subunit protein bS18</fullName>
    </recommendedName>
</protein>
<evidence type="ECO:0000256" key="3">
    <source>
        <dbReference type="ARBA" id="ARBA00022884"/>
    </source>
</evidence>
<evidence type="ECO:0000256" key="7">
    <source>
        <dbReference type="HAMAP-Rule" id="MF_00270"/>
    </source>
</evidence>
<dbReference type="Gene3D" id="4.10.640.10">
    <property type="entry name" value="Ribosomal protein S18"/>
    <property type="match status" value="1"/>
</dbReference>
<dbReference type="InterPro" id="IPR036870">
    <property type="entry name" value="Ribosomal_bS18_sf"/>
</dbReference>
<evidence type="ECO:0000256" key="1">
    <source>
        <dbReference type="ARBA" id="ARBA00005589"/>
    </source>
</evidence>
<keyword evidence="2 7" id="KW-0699">rRNA-binding</keyword>
<reference evidence="9" key="1">
    <citation type="submission" date="2020-08" db="EMBL/GenBank/DDBJ databases">
        <title>Genome public.</title>
        <authorList>
            <person name="Liu C."/>
            <person name="Sun Q."/>
        </authorList>
    </citation>
    <scope>NUCLEOTIDE SEQUENCE</scope>
    <source>
        <strain evidence="9">NSJ-53</strain>
    </source>
</reference>
<comment type="function">
    <text evidence="7">Binds as a heterodimer with protein bS6 to the central domain of the 16S rRNA, where it helps stabilize the platform of the 30S subunit.</text>
</comment>
<dbReference type="Pfam" id="PF01084">
    <property type="entry name" value="Ribosomal_S18"/>
    <property type="match status" value="1"/>
</dbReference>
<evidence type="ECO:0000256" key="6">
    <source>
        <dbReference type="ARBA" id="ARBA00035141"/>
    </source>
</evidence>
<dbReference type="PANTHER" id="PTHR13479:SF40">
    <property type="entry name" value="SMALL RIBOSOMAL SUBUNIT PROTEIN BS18M"/>
    <property type="match status" value="1"/>
</dbReference>
<dbReference type="NCBIfam" id="TIGR00165">
    <property type="entry name" value="S18"/>
    <property type="match status" value="1"/>
</dbReference>
<dbReference type="Proteomes" id="UP000623172">
    <property type="component" value="Unassembled WGS sequence"/>
</dbReference>
<evidence type="ECO:0000313" key="9">
    <source>
        <dbReference type="EMBL" id="MBC8532046.1"/>
    </source>
</evidence>
<dbReference type="FunFam" id="4.10.640.10:FF:000004">
    <property type="entry name" value="30S ribosomal protein S18"/>
    <property type="match status" value="1"/>
</dbReference>
<dbReference type="GO" id="GO:0022627">
    <property type="term" value="C:cytosolic small ribosomal subunit"/>
    <property type="evidence" value="ECO:0007669"/>
    <property type="project" value="TreeGrafter"/>
</dbReference>
<dbReference type="GO" id="GO:0070181">
    <property type="term" value="F:small ribosomal subunit rRNA binding"/>
    <property type="evidence" value="ECO:0007669"/>
    <property type="project" value="TreeGrafter"/>
</dbReference>
<dbReference type="RefSeq" id="WP_249317039.1">
    <property type="nucleotide sequence ID" value="NZ_JACRSR010000004.1"/>
</dbReference>
<dbReference type="InterPro" id="IPR001648">
    <property type="entry name" value="Ribosomal_bS18"/>
</dbReference>
<comment type="caution">
    <text evidence="9">The sequence shown here is derived from an EMBL/GenBank/DDBJ whole genome shotgun (WGS) entry which is preliminary data.</text>
</comment>
<dbReference type="PRINTS" id="PR00974">
    <property type="entry name" value="RIBOSOMALS18"/>
</dbReference>
<evidence type="ECO:0000256" key="2">
    <source>
        <dbReference type="ARBA" id="ARBA00022730"/>
    </source>
</evidence>
<proteinExistence type="inferred from homology"/>
<dbReference type="GO" id="GO:0003735">
    <property type="term" value="F:structural constituent of ribosome"/>
    <property type="evidence" value="ECO:0007669"/>
    <property type="project" value="InterPro"/>
</dbReference>
<dbReference type="PANTHER" id="PTHR13479">
    <property type="entry name" value="30S RIBOSOMAL PROTEIN S18"/>
    <property type="match status" value="1"/>
</dbReference>
<comment type="similarity">
    <text evidence="1 7 8">Belongs to the bacterial ribosomal protein bS18 family.</text>
</comment>
<accession>A0A926D6A8</accession>
<comment type="subunit">
    <text evidence="7">Part of the 30S ribosomal subunit. Forms a tight heterodimer with protein bS6.</text>
</comment>
<dbReference type="EMBL" id="JACRSR010000004">
    <property type="protein sequence ID" value="MBC8532046.1"/>
    <property type="molecule type" value="Genomic_DNA"/>
</dbReference>
<keyword evidence="4 7" id="KW-0689">Ribosomal protein</keyword>
<keyword evidence="5 7" id="KW-0687">Ribonucleoprotein</keyword>
<evidence type="ECO:0000256" key="5">
    <source>
        <dbReference type="ARBA" id="ARBA00023274"/>
    </source>
</evidence>
<sequence>MSEERERPRRPRGRARRKVCSFCVDKVEHIDYKDINRLRRYVSERGKILPRRVSGNCAKHQRQLSVAVKRARTVALLPYTAE</sequence>
<organism evidence="9 10">
    <name type="scientific">Gehongia tenuis</name>
    <dbReference type="NCBI Taxonomy" id="2763655"/>
    <lineage>
        <taxon>Bacteria</taxon>
        <taxon>Bacillati</taxon>
        <taxon>Bacillota</taxon>
        <taxon>Clostridia</taxon>
        <taxon>Christensenellales</taxon>
        <taxon>Christensenellaceae</taxon>
        <taxon>Gehongia</taxon>
    </lineage>
</organism>
<name>A0A926D6A8_9FIRM</name>
<dbReference type="GO" id="GO:0006412">
    <property type="term" value="P:translation"/>
    <property type="evidence" value="ECO:0007669"/>
    <property type="project" value="UniProtKB-UniRule"/>
</dbReference>
<evidence type="ECO:0000256" key="4">
    <source>
        <dbReference type="ARBA" id="ARBA00022980"/>
    </source>
</evidence>
<keyword evidence="3 7" id="KW-0694">RNA-binding</keyword>
<evidence type="ECO:0000313" key="10">
    <source>
        <dbReference type="Proteomes" id="UP000623172"/>
    </source>
</evidence>
<keyword evidence="10" id="KW-1185">Reference proteome</keyword>
<gene>
    <name evidence="7" type="primary">rpsR</name>
    <name evidence="9" type="ORF">H8696_09325</name>
</gene>
<dbReference type="InterPro" id="IPR018275">
    <property type="entry name" value="Ribosomal_bS18_CS"/>
</dbReference>
<dbReference type="AlphaFoldDB" id="A0A926D6A8"/>
<dbReference type="PROSITE" id="PS00057">
    <property type="entry name" value="RIBOSOMAL_S18"/>
    <property type="match status" value="1"/>
</dbReference>
<evidence type="ECO:0000256" key="8">
    <source>
        <dbReference type="RuleBase" id="RU003910"/>
    </source>
</evidence>
<dbReference type="HAMAP" id="MF_00270">
    <property type="entry name" value="Ribosomal_bS18"/>
    <property type="match status" value="1"/>
</dbReference>
<dbReference type="SUPFAM" id="SSF46911">
    <property type="entry name" value="Ribosomal protein S18"/>
    <property type="match status" value="1"/>
</dbReference>